<dbReference type="InterPro" id="IPR002347">
    <property type="entry name" value="SDR_fam"/>
</dbReference>
<comment type="caution">
    <text evidence="4">The sequence shown here is derived from an EMBL/GenBank/DDBJ whole genome shotgun (WGS) entry which is preliminary data.</text>
</comment>
<dbReference type="EMBL" id="SNXS01000014">
    <property type="protein sequence ID" value="TDP61284.1"/>
    <property type="molecule type" value="Genomic_DNA"/>
</dbReference>
<dbReference type="PANTHER" id="PTHR44252">
    <property type="entry name" value="D-ERYTHRULOSE REDUCTASE"/>
    <property type="match status" value="1"/>
</dbReference>
<dbReference type="FunFam" id="3.40.50.720:FF:000084">
    <property type="entry name" value="Short-chain dehydrogenase reductase"/>
    <property type="match status" value="1"/>
</dbReference>
<evidence type="ECO:0000256" key="2">
    <source>
        <dbReference type="ARBA" id="ARBA00011881"/>
    </source>
</evidence>
<evidence type="ECO:0000313" key="5">
    <source>
        <dbReference type="Proteomes" id="UP000295361"/>
    </source>
</evidence>
<keyword evidence="5" id="KW-1185">Reference proteome</keyword>
<sequence length="254" mass="26156">MQLPRTPSLRLDGRCALVLGAGRGIGAAIAAALAQAGAEVVLAARSAPELQALADALHAEGGRARLCVLDACDTAALDAAIAALPRLDVLVNSAGTNRPSAIVDLRDEDLDAVLALNVRTALTASRAAARRMVADGRGGSIIHVSSQMGHVGGPRRAVYCATKHAMEGMSKALALELGAHGIRVNTLCPTFVRTAMTEPMFEDAAFLRWVLERIAIGRLATVEDLMGPAVFLASDASAMVTGSALMVDGGWTAA</sequence>
<dbReference type="InParanoid" id="A0A4R6QEH4"/>
<dbReference type="RefSeq" id="WP_133703797.1">
    <property type="nucleotide sequence ID" value="NZ_SNXS01000014.1"/>
</dbReference>
<dbReference type="PROSITE" id="PS00061">
    <property type="entry name" value="ADH_SHORT"/>
    <property type="match status" value="1"/>
</dbReference>
<evidence type="ECO:0000256" key="1">
    <source>
        <dbReference type="ARBA" id="ARBA00006484"/>
    </source>
</evidence>
<dbReference type="Pfam" id="PF13561">
    <property type="entry name" value="adh_short_C2"/>
    <property type="match status" value="1"/>
</dbReference>
<dbReference type="GO" id="GO:0050038">
    <property type="term" value="F:L-xylulose reductase (NADPH) activity"/>
    <property type="evidence" value="ECO:0007669"/>
    <property type="project" value="TreeGrafter"/>
</dbReference>
<dbReference type="GO" id="GO:0006006">
    <property type="term" value="P:glucose metabolic process"/>
    <property type="evidence" value="ECO:0007669"/>
    <property type="project" value="TreeGrafter"/>
</dbReference>
<dbReference type="SUPFAM" id="SSF51735">
    <property type="entry name" value="NAD(P)-binding Rossmann-fold domains"/>
    <property type="match status" value="1"/>
</dbReference>
<dbReference type="Gene3D" id="3.40.50.720">
    <property type="entry name" value="NAD(P)-binding Rossmann-like Domain"/>
    <property type="match status" value="1"/>
</dbReference>
<organism evidence="4 5">
    <name type="scientific">Roseateles toxinivorans</name>
    <dbReference type="NCBI Taxonomy" id="270368"/>
    <lineage>
        <taxon>Bacteria</taxon>
        <taxon>Pseudomonadati</taxon>
        <taxon>Pseudomonadota</taxon>
        <taxon>Betaproteobacteria</taxon>
        <taxon>Burkholderiales</taxon>
        <taxon>Sphaerotilaceae</taxon>
        <taxon>Roseateles</taxon>
    </lineage>
</organism>
<gene>
    <name evidence="4" type="ORF">DES47_11456</name>
</gene>
<keyword evidence="3" id="KW-0521">NADP</keyword>
<dbReference type="GO" id="GO:0004090">
    <property type="term" value="F:carbonyl reductase (NADPH) activity"/>
    <property type="evidence" value="ECO:0007669"/>
    <property type="project" value="TreeGrafter"/>
</dbReference>
<name>A0A4R6QEH4_9BURK</name>
<comment type="subunit">
    <text evidence="2">Homotetramer.</text>
</comment>
<dbReference type="InterPro" id="IPR020904">
    <property type="entry name" value="Sc_DH/Rdtase_CS"/>
</dbReference>
<reference evidence="4 5" key="1">
    <citation type="submission" date="2019-03" db="EMBL/GenBank/DDBJ databases">
        <title>Genomic Encyclopedia of Type Strains, Phase IV (KMG-IV): sequencing the most valuable type-strain genomes for metagenomic binning, comparative biology and taxonomic classification.</title>
        <authorList>
            <person name="Goeker M."/>
        </authorList>
    </citation>
    <scope>NUCLEOTIDE SEQUENCE [LARGE SCALE GENOMIC DNA]</scope>
    <source>
        <strain evidence="4 5">DSM 16998</strain>
    </source>
</reference>
<accession>A0A4R6QEH4</accession>
<dbReference type="Proteomes" id="UP000295361">
    <property type="component" value="Unassembled WGS sequence"/>
</dbReference>
<dbReference type="InterPro" id="IPR036291">
    <property type="entry name" value="NAD(P)-bd_dom_sf"/>
</dbReference>
<dbReference type="PANTHER" id="PTHR44252:SF3">
    <property type="entry name" value="D-ERYTHRULOSE REDUCTASE-RELATED"/>
    <property type="match status" value="1"/>
</dbReference>
<dbReference type="PRINTS" id="PR00080">
    <property type="entry name" value="SDRFAMILY"/>
</dbReference>
<dbReference type="AlphaFoldDB" id="A0A4R6QEH4"/>
<dbReference type="GO" id="GO:0005997">
    <property type="term" value="P:xylulose metabolic process"/>
    <property type="evidence" value="ECO:0007669"/>
    <property type="project" value="TreeGrafter"/>
</dbReference>
<dbReference type="PRINTS" id="PR00081">
    <property type="entry name" value="GDHRDH"/>
</dbReference>
<comment type="similarity">
    <text evidence="1">Belongs to the short-chain dehydrogenases/reductases (SDR) family.</text>
</comment>
<evidence type="ECO:0000313" key="4">
    <source>
        <dbReference type="EMBL" id="TDP61284.1"/>
    </source>
</evidence>
<evidence type="ECO:0000256" key="3">
    <source>
        <dbReference type="ARBA" id="ARBA00022857"/>
    </source>
</evidence>
<dbReference type="OrthoDB" id="8557335at2"/>
<proteinExistence type="inferred from homology"/>
<protein>
    <submittedName>
        <fullName evidence="4">NAD(P)-dependent dehydrogenase (Short-subunit alcohol dehydrogenase family)</fullName>
    </submittedName>
</protein>
<dbReference type="InterPro" id="IPR051737">
    <property type="entry name" value="L-xylulose/Carbonyl_redctase"/>
</dbReference>